<evidence type="ECO:0008006" key="4">
    <source>
        <dbReference type="Google" id="ProtNLM"/>
    </source>
</evidence>
<dbReference type="RefSeq" id="WP_189126448.1">
    <property type="nucleotide sequence ID" value="NZ_BMNH01000016.1"/>
</dbReference>
<gene>
    <name evidence="2" type="ORF">GCM10012289_48440</name>
</gene>
<feature type="chain" id="PRO_5037479235" description="Beta-Ig-H3/fasciclin" evidence="1">
    <location>
        <begin position="31"/>
        <end position="122"/>
    </location>
</feature>
<reference evidence="2" key="2">
    <citation type="submission" date="2020-09" db="EMBL/GenBank/DDBJ databases">
        <authorList>
            <person name="Sun Q."/>
            <person name="Zhou Y."/>
        </authorList>
    </citation>
    <scope>NUCLEOTIDE SEQUENCE</scope>
    <source>
        <strain evidence="2">CGMCC 4.7368</strain>
    </source>
</reference>
<feature type="signal peptide" evidence="1">
    <location>
        <begin position="1"/>
        <end position="30"/>
    </location>
</feature>
<proteinExistence type="predicted"/>
<evidence type="ECO:0000313" key="2">
    <source>
        <dbReference type="EMBL" id="GGO74834.1"/>
    </source>
</evidence>
<sequence>MIRSLRRGRAALAVTAAAASLALMSTPAQAADSAYSLTLFSDTQYSTSITDIKYDACDDFIGTVPGRYVGSYINYPPANCEVILHTQNGDYELCVGRRVTPQNYRQAVLYTIRLGSSNPCWI</sequence>
<keyword evidence="1" id="KW-0732">Signal</keyword>
<comment type="caution">
    <text evidence="2">The sequence shown here is derived from an EMBL/GenBank/DDBJ whole genome shotgun (WGS) entry which is preliminary data.</text>
</comment>
<name>A0A918DP12_9ACTN</name>
<protein>
    <recommendedName>
        <fullName evidence="4">Beta-Ig-H3/fasciclin</fullName>
    </recommendedName>
</protein>
<reference evidence="2" key="1">
    <citation type="journal article" date="2014" name="Int. J. Syst. Evol. Microbiol.">
        <title>Complete genome sequence of Corynebacterium casei LMG S-19264T (=DSM 44701T), isolated from a smear-ripened cheese.</title>
        <authorList>
            <consortium name="US DOE Joint Genome Institute (JGI-PGF)"/>
            <person name="Walter F."/>
            <person name="Albersmeier A."/>
            <person name="Kalinowski J."/>
            <person name="Ruckert C."/>
        </authorList>
    </citation>
    <scope>NUCLEOTIDE SEQUENCE</scope>
    <source>
        <strain evidence="2">CGMCC 4.7368</strain>
    </source>
</reference>
<organism evidence="2 3">
    <name type="scientific">Nonomuraea cavernae</name>
    <dbReference type="NCBI Taxonomy" id="2045107"/>
    <lineage>
        <taxon>Bacteria</taxon>
        <taxon>Bacillati</taxon>
        <taxon>Actinomycetota</taxon>
        <taxon>Actinomycetes</taxon>
        <taxon>Streptosporangiales</taxon>
        <taxon>Streptosporangiaceae</taxon>
        <taxon>Nonomuraea</taxon>
    </lineage>
</organism>
<accession>A0A918DP12</accession>
<dbReference type="EMBL" id="BMNH01000016">
    <property type="protein sequence ID" value="GGO74834.1"/>
    <property type="molecule type" value="Genomic_DNA"/>
</dbReference>
<keyword evidence="3" id="KW-1185">Reference proteome</keyword>
<dbReference type="AlphaFoldDB" id="A0A918DP12"/>
<evidence type="ECO:0000313" key="3">
    <source>
        <dbReference type="Proteomes" id="UP000646523"/>
    </source>
</evidence>
<dbReference type="Proteomes" id="UP000646523">
    <property type="component" value="Unassembled WGS sequence"/>
</dbReference>
<evidence type="ECO:0000256" key="1">
    <source>
        <dbReference type="SAM" id="SignalP"/>
    </source>
</evidence>